<sequence>MSGRSVKFRRDSPSGGSYEHQRSDSGVGSFSDCESRTSNPDAAFLVSGYEDRPSLYDLQRALEASRRERDEWISKFTDAESNLKQLRTELEETKARVRAVTNENEILRQEKESLSQKNKDLIDHNAELQETVDRLKKSNRKSGSSSPPTSNTTVSESSDEKKLRRSSSKRHKEKERDREKDKEQERAERQRERDREARRLEKEKEKAKEREETERLRKRFESARGEESDAKSSNSSSRTQRNRRDSYIEPLGQSAPRPQAVPPSPSRQYSSYPTTTTGYPPTAAYASIPNIREPYGTTPRSHHPTVLVDEYSGYPVEEEDLYRGPPAPRSVRHPR</sequence>
<feature type="compositionally biased region" description="Basic and acidic residues" evidence="1">
    <location>
        <begin position="105"/>
        <end position="136"/>
    </location>
</feature>
<feature type="compositionally biased region" description="Low complexity" evidence="1">
    <location>
        <begin position="141"/>
        <end position="156"/>
    </location>
</feature>
<gene>
    <name evidence="2" type="ORF">N656DRAFT_801619</name>
</gene>
<evidence type="ECO:0000313" key="3">
    <source>
        <dbReference type="Proteomes" id="UP001302812"/>
    </source>
</evidence>
<evidence type="ECO:0000313" key="2">
    <source>
        <dbReference type="EMBL" id="KAK4108689.1"/>
    </source>
</evidence>
<keyword evidence="3" id="KW-1185">Reference proteome</keyword>
<feature type="compositionally biased region" description="Basic residues" evidence="1">
    <location>
        <begin position="163"/>
        <end position="173"/>
    </location>
</feature>
<dbReference type="GeneID" id="89942267"/>
<comment type="caution">
    <text evidence="2">The sequence shown here is derived from an EMBL/GenBank/DDBJ whole genome shotgun (WGS) entry which is preliminary data.</text>
</comment>
<dbReference type="EMBL" id="MU853361">
    <property type="protein sequence ID" value="KAK4108689.1"/>
    <property type="molecule type" value="Genomic_DNA"/>
</dbReference>
<dbReference type="RefSeq" id="XP_064666259.1">
    <property type="nucleotide sequence ID" value="XM_064818142.1"/>
</dbReference>
<proteinExistence type="predicted"/>
<feature type="region of interest" description="Disordered" evidence="1">
    <location>
        <begin position="316"/>
        <end position="335"/>
    </location>
</feature>
<reference evidence="2" key="2">
    <citation type="submission" date="2023-05" db="EMBL/GenBank/DDBJ databases">
        <authorList>
            <consortium name="Lawrence Berkeley National Laboratory"/>
            <person name="Steindorff A."/>
            <person name="Hensen N."/>
            <person name="Bonometti L."/>
            <person name="Westerberg I."/>
            <person name="Brannstrom I.O."/>
            <person name="Guillou S."/>
            <person name="Cros-Aarteil S."/>
            <person name="Calhoun S."/>
            <person name="Haridas S."/>
            <person name="Kuo A."/>
            <person name="Mondo S."/>
            <person name="Pangilinan J."/>
            <person name="Riley R."/>
            <person name="Labutti K."/>
            <person name="Andreopoulos B."/>
            <person name="Lipzen A."/>
            <person name="Chen C."/>
            <person name="Yanf M."/>
            <person name="Daum C."/>
            <person name="Ng V."/>
            <person name="Clum A."/>
            <person name="Ohm R."/>
            <person name="Martin F."/>
            <person name="Silar P."/>
            <person name="Natvig D."/>
            <person name="Lalanne C."/>
            <person name="Gautier V."/>
            <person name="Ament-Velasquez S.L."/>
            <person name="Kruys A."/>
            <person name="Hutchinson M.I."/>
            <person name="Powell A.J."/>
            <person name="Barry K."/>
            <person name="Miller A.N."/>
            <person name="Grigoriev I.V."/>
            <person name="Debuchy R."/>
            <person name="Gladieux P."/>
            <person name="Thoren M.H."/>
            <person name="Johannesson H."/>
        </authorList>
    </citation>
    <scope>NUCLEOTIDE SEQUENCE</scope>
    <source>
        <strain evidence="2">CBS 508.74</strain>
    </source>
</reference>
<feature type="compositionally biased region" description="Basic and acidic residues" evidence="1">
    <location>
        <begin position="174"/>
        <end position="230"/>
    </location>
</feature>
<feature type="region of interest" description="Disordered" evidence="1">
    <location>
        <begin position="101"/>
        <end position="285"/>
    </location>
</feature>
<protein>
    <submittedName>
        <fullName evidence="2">Uncharacterized protein</fullName>
    </submittedName>
</protein>
<evidence type="ECO:0000256" key="1">
    <source>
        <dbReference type="SAM" id="MobiDB-lite"/>
    </source>
</evidence>
<dbReference type="Proteomes" id="UP001302812">
    <property type="component" value="Unassembled WGS sequence"/>
</dbReference>
<organism evidence="2 3">
    <name type="scientific">Canariomyces notabilis</name>
    <dbReference type="NCBI Taxonomy" id="2074819"/>
    <lineage>
        <taxon>Eukaryota</taxon>
        <taxon>Fungi</taxon>
        <taxon>Dikarya</taxon>
        <taxon>Ascomycota</taxon>
        <taxon>Pezizomycotina</taxon>
        <taxon>Sordariomycetes</taxon>
        <taxon>Sordariomycetidae</taxon>
        <taxon>Sordariales</taxon>
        <taxon>Chaetomiaceae</taxon>
        <taxon>Canariomyces</taxon>
    </lineage>
</organism>
<name>A0AAN6T972_9PEZI</name>
<reference evidence="2" key="1">
    <citation type="journal article" date="2023" name="Mol. Phylogenet. Evol.">
        <title>Genome-scale phylogeny and comparative genomics of the fungal order Sordariales.</title>
        <authorList>
            <person name="Hensen N."/>
            <person name="Bonometti L."/>
            <person name="Westerberg I."/>
            <person name="Brannstrom I.O."/>
            <person name="Guillou S."/>
            <person name="Cros-Aarteil S."/>
            <person name="Calhoun S."/>
            <person name="Haridas S."/>
            <person name="Kuo A."/>
            <person name="Mondo S."/>
            <person name="Pangilinan J."/>
            <person name="Riley R."/>
            <person name="LaButti K."/>
            <person name="Andreopoulos B."/>
            <person name="Lipzen A."/>
            <person name="Chen C."/>
            <person name="Yan M."/>
            <person name="Daum C."/>
            <person name="Ng V."/>
            <person name="Clum A."/>
            <person name="Steindorff A."/>
            <person name="Ohm R.A."/>
            <person name="Martin F."/>
            <person name="Silar P."/>
            <person name="Natvig D.O."/>
            <person name="Lalanne C."/>
            <person name="Gautier V."/>
            <person name="Ament-Velasquez S.L."/>
            <person name="Kruys A."/>
            <person name="Hutchinson M.I."/>
            <person name="Powell A.J."/>
            <person name="Barry K."/>
            <person name="Miller A.N."/>
            <person name="Grigoriev I.V."/>
            <person name="Debuchy R."/>
            <person name="Gladieux P."/>
            <person name="Hiltunen Thoren M."/>
            <person name="Johannesson H."/>
        </authorList>
    </citation>
    <scope>NUCLEOTIDE SEQUENCE</scope>
    <source>
        <strain evidence="2">CBS 508.74</strain>
    </source>
</reference>
<feature type="compositionally biased region" description="Low complexity" evidence="1">
    <location>
        <begin position="266"/>
        <end position="285"/>
    </location>
</feature>
<accession>A0AAN6T972</accession>
<dbReference type="AlphaFoldDB" id="A0AAN6T972"/>
<feature type="region of interest" description="Disordered" evidence="1">
    <location>
        <begin position="1"/>
        <end position="38"/>
    </location>
</feature>